<accession>A0A3L6DK14</accession>
<proteinExistence type="predicted"/>
<evidence type="ECO:0000313" key="2">
    <source>
        <dbReference type="Proteomes" id="UP000251960"/>
    </source>
</evidence>
<evidence type="ECO:0000313" key="1">
    <source>
        <dbReference type="EMBL" id="PWZ08915.1"/>
    </source>
</evidence>
<protein>
    <submittedName>
        <fullName evidence="1">Uncharacterized protein</fullName>
    </submittedName>
</protein>
<gene>
    <name evidence="1" type="ORF">Zm00014a_019653</name>
</gene>
<name>A0A3L6DK14_MAIZE</name>
<comment type="caution">
    <text evidence="1">The sequence shown here is derived from an EMBL/GenBank/DDBJ whole genome shotgun (WGS) entry which is preliminary data.</text>
</comment>
<dbReference type="Proteomes" id="UP000251960">
    <property type="component" value="Chromosome 8"/>
</dbReference>
<organism evidence="1 2">
    <name type="scientific">Zea mays</name>
    <name type="common">Maize</name>
    <dbReference type="NCBI Taxonomy" id="4577"/>
    <lineage>
        <taxon>Eukaryota</taxon>
        <taxon>Viridiplantae</taxon>
        <taxon>Streptophyta</taxon>
        <taxon>Embryophyta</taxon>
        <taxon>Tracheophyta</taxon>
        <taxon>Spermatophyta</taxon>
        <taxon>Magnoliopsida</taxon>
        <taxon>Liliopsida</taxon>
        <taxon>Poales</taxon>
        <taxon>Poaceae</taxon>
        <taxon>PACMAD clade</taxon>
        <taxon>Panicoideae</taxon>
        <taxon>Andropogonodae</taxon>
        <taxon>Andropogoneae</taxon>
        <taxon>Tripsacinae</taxon>
        <taxon>Zea</taxon>
    </lineage>
</organism>
<reference evidence="1 2" key="1">
    <citation type="journal article" date="2018" name="Nat. Genet.">
        <title>Extensive intraspecific gene order and gene structural variations between Mo17 and other maize genomes.</title>
        <authorList>
            <person name="Sun S."/>
            <person name="Zhou Y."/>
            <person name="Chen J."/>
            <person name="Shi J."/>
            <person name="Zhao H."/>
            <person name="Zhao H."/>
            <person name="Song W."/>
            <person name="Zhang M."/>
            <person name="Cui Y."/>
            <person name="Dong X."/>
            <person name="Liu H."/>
            <person name="Ma X."/>
            <person name="Jiao Y."/>
            <person name="Wang B."/>
            <person name="Wei X."/>
            <person name="Stein J.C."/>
            <person name="Glaubitz J.C."/>
            <person name="Lu F."/>
            <person name="Yu G."/>
            <person name="Liang C."/>
            <person name="Fengler K."/>
            <person name="Li B."/>
            <person name="Rafalski A."/>
            <person name="Schnable P.S."/>
            <person name="Ware D.H."/>
            <person name="Buckler E.S."/>
            <person name="Lai J."/>
        </authorList>
    </citation>
    <scope>NUCLEOTIDE SEQUENCE [LARGE SCALE GENOMIC DNA]</scope>
    <source>
        <strain evidence="2">cv. Missouri 17</strain>
        <tissue evidence="1">Seedling</tissue>
    </source>
</reference>
<sequence length="11" mass="1091">MVILAGSGKLC</sequence>
<dbReference type="EMBL" id="NCVQ01000009">
    <property type="protein sequence ID" value="PWZ08915.1"/>
    <property type="molecule type" value="Genomic_DNA"/>
</dbReference>